<protein>
    <submittedName>
        <fullName evidence="1">Uncharacterized protein</fullName>
    </submittedName>
</protein>
<name>A0A5B8XSY6_9DELT</name>
<gene>
    <name evidence="1" type="ORF">FRD01_15710</name>
</gene>
<reference evidence="1 2" key="1">
    <citation type="submission" date="2019-08" db="EMBL/GenBank/DDBJ databases">
        <authorList>
            <person name="Liang Q."/>
        </authorList>
    </citation>
    <scope>NUCLEOTIDE SEQUENCE [LARGE SCALE GENOMIC DNA]</scope>
    <source>
        <strain evidence="1 2">V1718</strain>
    </source>
</reference>
<dbReference type="RefSeq" id="WP_146961275.1">
    <property type="nucleotide sequence ID" value="NZ_CP042467.1"/>
</dbReference>
<accession>A0A5B8XSY6</accession>
<sequence>MSLHVERTAADLSAIPANFKQHLEPGAPPQMKMMAAKGMLPLPPEQTLLILYTVAQTDDQSIREAATKSVKDMPPEIFNAAARTVKHEGVLDWLADYRTDEAGLEAMLANATMSGLTVARLARRAPVKVTEIIATNQVRLLATPQIIEQLYLNPNARAATVDRVVELAHRNKIKLEGIPGLSTALDSGQDIFSGGVDAEHFDKVVNWDQHQLKAKDKGAKVPDPDSADEEEIDDEVERTLAAQIAVMSISQKIRLASVGSREAVHILVRDANRLVHNAAVTNPRVQYTDAKLWANNKSMPDAVIAYISQNRDWTRHYDIQKALVENPKTPLDKTLSFLNFLRTNDLKQLQNNRNIPSQVARQAKTLYAKRTSGQKR</sequence>
<dbReference type="EMBL" id="CP042467">
    <property type="protein sequence ID" value="QED28655.1"/>
    <property type="molecule type" value="Genomic_DNA"/>
</dbReference>
<evidence type="ECO:0000313" key="1">
    <source>
        <dbReference type="EMBL" id="QED28655.1"/>
    </source>
</evidence>
<keyword evidence="2" id="KW-1185">Reference proteome</keyword>
<proteinExistence type="predicted"/>
<evidence type="ECO:0000313" key="2">
    <source>
        <dbReference type="Proteomes" id="UP000321595"/>
    </source>
</evidence>
<dbReference type="KEGG" id="bbae:FRD01_15710"/>
<dbReference type="Proteomes" id="UP000321595">
    <property type="component" value="Chromosome"/>
</dbReference>
<organism evidence="1 2">
    <name type="scientific">Microvenator marinus</name>
    <dbReference type="NCBI Taxonomy" id="2600177"/>
    <lineage>
        <taxon>Bacteria</taxon>
        <taxon>Deltaproteobacteria</taxon>
        <taxon>Bradymonadales</taxon>
        <taxon>Microvenatoraceae</taxon>
        <taxon>Microvenator</taxon>
    </lineage>
</organism>
<dbReference type="AlphaFoldDB" id="A0A5B8XSY6"/>
<dbReference type="OrthoDB" id="5506355at2"/>